<dbReference type="AlphaFoldDB" id="A0A7X9FQ09"/>
<protein>
    <submittedName>
        <fullName evidence="1">Uncharacterized protein</fullName>
    </submittedName>
</protein>
<gene>
    <name evidence="1" type="ORF">GYA55_00830</name>
</gene>
<reference evidence="1 2" key="1">
    <citation type="journal article" date="2020" name="Biotechnol. Biofuels">
        <title>New insights from the biogas microbiome by comprehensive genome-resolved metagenomics of nearly 1600 species originating from multiple anaerobic digesters.</title>
        <authorList>
            <person name="Campanaro S."/>
            <person name="Treu L."/>
            <person name="Rodriguez-R L.M."/>
            <person name="Kovalovszki A."/>
            <person name="Ziels R.M."/>
            <person name="Maus I."/>
            <person name="Zhu X."/>
            <person name="Kougias P.G."/>
            <person name="Basile A."/>
            <person name="Luo G."/>
            <person name="Schluter A."/>
            <person name="Konstantinidis K.T."/>
            <person name="Angelidaki I."/>
        </authorList>
    </citation>
    <scope>NUCLEOTIDE SEQUENCE [LARGE SCALE GENOMIC DNA]</scope>
    <source>
        <strain evidence="1">AS27yjCOA_65</strain>
    </source>
</reference>
<organism evidence="1 2">
    <name type="scientific">SAR324 cluster bacterium</name>
    <dbReference type="NCBI Taxonomy" id="2024889"/>
    <lineage>
        <taxon>Bacteria</taxon>
        <taxon>Deltaproteobacteria</taxon>
        <taxon>SAR324 cluster</taxon>
    </lineage>
</organism>
<comment type="caution">
    <text evidence="1">The sequence shown here is derived from an EMBL/GenBank/DDBJ whole genome shotgun (WGS) entry which is preliminary data.</text>
</comment>
<accession>A0A7X9FQ09</accession>
<proteinExistence type="predicted"/>
<dbReference type="Proteomes" id="UP000524246">
    <property type="component" value="Unassembled WGS sequence"/>
</dbReference>
<sequence>MKRPFQATPEDFSVSPLLAIMPKKGNAGNLSLFTSSLYARFEKVRELREEISDSEDKNSVKKVLAEEAMLKQVLEWLEVNI</sequence>
<evidence type="ECO:0000313" key="2">
    <source>
        <dbReference type="Proteomes" id="UP000524246"/>
    </source>
</evidence>
<name>A0A7X9FQ09_9DELT</name>
<dbReference type="EMBL" id="JAAZON010000028">
    <property type="protein sequence ID" value="NMC61689.1"/>
    <property type="molecule type" value="Genomic_DNA"/>
</dbReference>
<evidence type="ECO:0000313" key="1">
    <source>
        <dbReference type="EMBL" id="NMC61689.1"/>
    </source>
</evidence>